<evidence type="ECO:0000313" key="3">
    <source>
        <dbReference type="EMBL" id="KAF0715221.1"/>
    </source>
</evidence>
<feature type="compositionally biased region" description="Low complexity" evidence="2">
    <location>
        <begin position="241"/>
        <end position="254"/>
    </location>
</feature>
<dbReference type="OrthoDB" id="77058at2759"/>
<evidence type="ECO:0000313" key="4">
    <source>
        <dbReference type="EMBL" id="VFT80668.1"/>
    </source>
</evidence>
<accession>A0A485K9U0</accession>
<dbReference type="AlphaFoldDB" id="A0A485K9U0"/>
<feature type="compositionally biased region" description="Basic and acidic residues" evidence="2">
    <location>
        <begin position="19"/>
        <end position="29"/>
    </location>
</feature>
<name>A0A485K9U0_9STRA</name>
<keyword evidence="5" id="KW-1185">Reference proteome</keyword>
<feature type="coiled-coil region" evidence="1">
    <location>
        <begin position="266"/>
        <end position="293"/>
    </location>
</feature>
<reference evidence="3" key="2">
    <citation type="submission" date="2019-06" db="EMBL/GenBank/DDBJ databases">
        <title>Genomics analysis of Aphanomyces spp. identifies a new class of oomycete effector associated with host adaptation.</title>
        <authorList>
            <person name="Gaulin E."/>
        </authorList>
    </citation>
    <scope>NUCLEOTIDE SEQUENCE</scope>
    <source>
        <strain evidence="3">CBS 578.67</strain>
    </source>
</reference>
<evidence type="ECO:0000256" key="2">
    <source>
        <dbReference type="SAM" id="MobiDB-lite"/>
    </source>
</evidence>
<evidence type="ECO:0000313" key="5">
    <source>
        <dbReference type="Proteomes" id="UP000332933"/>
    </source>
</evidence>
<gene>
    <name evidence="4" type="primary">Aste57867_3505</name>
    <name evidence="3" type="ORF">As57867_003494</name>
    <name evidence="4" type="ORF">ASTE57867_3505</name>
</gene>
<organism evidence="4 5">
    <name type="scientific">Aphanomyces stellatus</name>
    <dbReference type="NCBI Taxonomy" id="120398"/>
    <lineage>
        <taxon>Eukaryota</taxon>
        <taxon>Sar</taxon>
        <taxon>Stramenopiles</taxon>
        <taxon>Oomycota</taxon>
        <taxon>Saprolegniomycetes</taxon>
        <taxon>Saprolegniales</taxon>
        <taxon>Verrucalvaceae</taxon>
        <taxon>Aphanomyces</taxon>
    </lineage>
</organism>
<feature type="region of interest" description="Disordered" evidence="2">
    <location>
        <begin position="1"/>
        <end position="31"/>
    </location>
</feature>
<evidence type="ECO:0000256" key="1">
    <source>
        <dbReference type="SAM" id="Coils"/>
    </source>
</evidence>
<dbReference type="EMBL" id="CAADRA010000616">
    <property type="protein sequence ID" value="VFT80668.1"/>
    <property type="molecule type" value="Genomic_DNA"/>
</dbReference>
<feature type="region of interest" description="Disordered" evidence="2">
    <location>
        <begin position="233"/>
        <end position="254"/>
    </location>
</feature>
<sequence length="382" mass="42663">MDEEEILFDALEGPMPTDGEERRDNKDIGSPHGDVADSLVCVVSVSRKELPPSSAKIYESQILQLSEQVHSLKASAASYNASRAEATATNAMLQKQLEHQHSMVKHLKQMLKNLSDKYTATQLEMKAFKVHAQDTQAALESSTEQLWHATAAIDSFKRQETTWQETLQRCTALENRLVHVEDECSEWKAEAEMLRGMRDENDRLKDDIAAMAQDQAIAAKRTHHMIKELRQSLKEEQDKQAATTPTTPAAPPAVLDPAADALNGIVRDMAARIEQLLTQNAALVERIQFSQENVQLLAEDLERKRVIIQQLTLGLHVTKDEQRDILALAITTAAALESTASCESLLYVTLKENLLLKKQLGCHAPYAVSWREPDGAAFYRAM</sequence>
<keyword evidence="1" id="KW-0175">Coiled coil</keyword>
<protein>
    <submittedName>
        <fullName evidence="4">Aste57867_3505 protein</fullName>
    </submittedName>
</protein>
<dbReference type="Proteomes" id="UP000332933">
    <property type="component" value="Unassembled WGS sequence"/>
</dbReference>
<reference evidence="4 5" key="1">
    <citation type="submission" date="2019-03" db="EMBL/GenBank/DDBJ databases">
        <authorList>
            <person name="Gaulin E."/>
            <person name="Dumas B."/>
        </authorList>
    </citation>
    <scope>NUCLEOTIDE SEQUENCE [LARGE SCALE GENOMIC DNA]</scope>
    <source>
        <strain evidence="4">CBS 568.67</strain>
    </source>
</reference>
<proteinExistence type="predicted"/>
<dbReference type="EMBL" id="VJMH01000616">
    <property type="protein sequence ID" value="KAF0715221.1"/>
    <property type="molecule type" value="Genomic_DNA"/>
</dbReference>